<reference evidence="1 2" key="1">
    <citation type="journal article" date="2014" name="Genome Announc.">
        <title>Draft Genome Sequences of Three Strains of Bacteroides pyogenes Isolated from a Cat and Swine.</title>
        <authorList>
            <person name="Sakamoto M."/>
            <person name="Oshima K."/>
            <person name="Suda W."/>
            <person name="Kitamura K."/>
            <person name="Iida T."/>
            <person name="Hattori M."/>
            <person name="Ohkuma M."/>
        </authorList>
    </citation>
    <scope>NUCLEOTIDE SEQUENCE [LARGE SCALE GENOMIC DNA]</scope>
    <source>
        <strain evidence="1 2">JCM 6292</strain>
    </source>
</reference>
<dbReference type="Proteomes" id="UP000018861">
    <property type="component" value="Unassembled WGS sequence"/>
</dbReference>
<organism evidence="1 2">
    <name type="scientific">Bacteroides pyogenes JCM 6292</name>
    <dbReference type="NCBI Taxonomy" id="1235809"/>
    <lineage>
        <taxon>Bacteria</taxon>
        <taxon>Pseudomonadati</taxon>
        <taxon>Bacteroidota</taxon>
        <taxon>Bacteroidia</taxon>
        <taxon>Bacteroidales</taxon>
        <taxon>Bacteroidaceae</taxon>
        <taxon>Bacteroides</taxon>
    </lineage>
</organism>
<evidence type="ECO:0000313" key="1">
    <source>
        <dbReference type="EMBL" id="GAE16148.1"/>
    </source>
</evidence>
<sequence length="96" mass="11124">MPRLLERYVFDRRFRRTFACLYVWSLLERYGLDRRFRLIFVVCSVCVELALTIRLQSSVPAYVCLLRMCGACFSDTASTVSCGLPLLSAPYVWSLL</sequence>
<dbReference type="AlphaFoldDB" id="W4P9S0"/>
<name>W4P9S0_9BACE</name>
<protein>
    <submittedName>
        <fullName evidence="1">Uncharacterized protein</fullName>
    </submittedName>
</protein>
<comment type="caution">
    <text evidence="1">The sequence shown here is derived from an EMBL/GenBank/DDBJ whole genome shotgun (WGS) entry which is preliminary data.</text>
</comment>
<evidence type="ECO:0000313" key="2">
    <source>
        <dbReference type="Proteomes" id="UP000018861"/>
    </source>
</evidence>
<accession>W4P9S0</accession>
<gene>
    <name evidence="1" type="ORF">JCM6292_2538</name>
</gene>
<proteinExistence type="predicted"/>
<dbReference type="EMBL" id="BAIQ01000028">
    <property type="protein sequence ID" value="GAE16148.1"/>
    <property type="molecule type" value="Genomic_DNA"/>
</dbReference>